<keyword evidence="1" id="KW-0479">Metal-binding</keyword>
<accession>A0ABW4FRK5</accession>
<evidence type="ECO:0000313" key="4">
    <source>
        <dbReference type="Proteomes" id="UP001597145"/>
    </source>
</evidence>
<dbReference type="Gene3D" id="3.10.180.10">
    <property type="entry name" value="2,3-Dihydroxybiphenyl 1,2-Dioxygenase, domain 1"/>
    <property type="match status" value="2"/>
</dbReference>
<evidence type="ECO:0000313" key="3">
    <source>
        <dbReference type="EMBL" id="MFD1532768.1"/>
    </source>
</evidence>
<evidence type="ECO:0000256" key="1">
    <source>
        <dbReference type="ARBA" id="ARBA00022723"/>
    </source>
</evidence>
<sequence length="289" mass="31520">MPISSLGYLRLNVTDVDKWRTFAGEFLALQEVPGPTKGVLHYRIDEFHHRLALIPAEAPGLQTAGFQVNDSRDLDAMVEKLEAAGVPVIRGGKEECAARRVGGFASVTDPGGNPIELFYGPKFDHSVPVTPGVSAFVTGDLGMGHIILNVTDIEASYHFYVDLLGFTERNTTEIPDGTLYFLGCNARQHTLGLAPATGPGLLHFMFESSSLDDVGRALDRAHNLDVPMMKSLGRHTNDHMVSFYVWSPDLHAVEFGYDGDRVALETPSYDITEGAFWGHHFTPPPAPSA</sequence>
<evidence type="ECO:0000259" key="2">
    <source>
        <dbReference type="PROSITE" id="PS51819"/>
    </source>
</evidence>
<feature type="domain" description="VOC" evidence="2">
    <location>
        <begin position="142"/>
        <end position="258"/>
    </location>
</feature>
<dbReference type="RefSeq" id="WP_343978514.1">
    <property type="nucleotide sequence ID" value="NZ_BAAAJG010000010.1"/>
</dbReference>
<organism evidence="3 4">
    <name type="scientific">Pseudonocardia aurantiaca</name>
    <dbReference type="NCBI Taxonomy" id="75290"/>
    <lineage>
        <taxon>Bacteria</taxon>
        <taxon>Bacillati</taxon>
        <taxon>Actinomycetota</taxon>
        <taxon>Actinomycetes</taxon>
        <taxon>Pseudonocardiales</taxon>
        <taxon>Pseudonocardiaceae</taxon>
        <taxon>Pseudonocardia</taxon>
    </lineage>
</organism>
<dbReference type="PROSITE" id="PS51819">
    <property type="entry name" value="VOC"/>
    <property type="match status" value="2"/>
</dbReference>
<dbReference type="SUPFAM" id="SSF54593">
    <property type="entry name" value="Glyoxalase/Bleomycin resistance protein/Dihydroxybiphenyl dioxygenase"/>
    <property type="match status" value="1"/>
</dbReference>
<keyword evidence="4" id="KW-1185">Reference proteome</keyword>
<dbReference type="InterPro" id="IPR037523">
    <property type="entry name" value="VOC_core"/>
</dbReference>
<proteinExistence type="predicted"/>
<reference evidence="4" key="1">
    <citation type="journal article" date="2019" name="Int. J. Syst. Evol. Microbiol.">
        <title>The Global Catalogue of Microorganisms (GCM) 10K type strain sequencing project: providing services to taxonomists for standard genome sequencing and annotation.</title>
        <authorList>
            <consortium name="The Broad Institute Genomics Platform"/>
            <consortium name="The Broad Institute Genome Sequencing Center for Infectious Disease"/>
            <person name="Wu L."/>
            <person name="Ma J."/>
        </authorList>
    </citation>
    <scope>NUCLEOTIDE SEQUENCE [LARGE SCALE GENOMIC DNA]</scope>
    <source>
        <strain evidence="4">JCM 12165</strain>
    </source>
</reference>
<name>A0ABW4FRK5_9PSEU</name>
<dbReference type="InterPro" id="IPR051332">
    <property type="entry name" value="Fosfomycin_Res_Enzymes"/>
</dbReference>
<gene>
    <name evidence="3" type="ORF">ACFSCY_25420</name>
</gene>
<dbReference type="CDD" id="cd07252">
    <property type="entry name" value="BphC1-RGP6_N_like"/>
    <property type="match status" value="1"/>
</dbReference>
<dbReference type="Pfam" id="PF00903">
    <property type="entry name" value="Glyoxalase"/>
    <property type="match status" value="1"/>
</dbReference>
<dbReference type="InterPro" id="IPR029068">
    <property type="entry name" value="Glyas_Bleomycin-R_OHBP_Dase"/>
</dbReference>
<comment type="caution">
    <text evidence="3">The sequence shown here is derived from an EMBL/GenBank/DDBJ whole genome shotgun (WGS) entry which is preliminary data.</text>
</comment>
<dbReference type="PANTHER" id="PTHR36113:SF6">
    <property type="entry name" value="FOSFOMYCIN RESISTANCE PROTEIN FOSX"/>
    <property type="match status" value="1"/>
</dbReference>
<dbReference type="InterPro" id="IPR018146">
    <property type="entry name" value="Glyoxalase_1_CS"/>
</dbReference>
<protein>
    <submittedName>
        <fullName evidence="3">VOC family protein</fullName>
    </submittedName>
</protein>
<dbReference type="Pfam" id="PF22632">
    <property type="entry name" value="BphC_D1"/>
    <property type="match status" value="1"/>
</dbReference>
<dbReference type="EMBL" id="JBHUCP010000019">
    <property type="protein sequence ID" value="MFD1532768.1"/>
    <property type="molecule type" value="Genomic_DNA"/>
</dbReference>
<dbReference type="PROSITE" id="PS00934">
    <property type="entry name" value="GLYOXALASE_I_1"/>
    <property type="match status" value="1"/>
</dbReference>
<dbReference type="InterPro" id="IPR004360">
    <property type="entry name" value="Glyas_Fos-R_dOase_dom"/>
</dbReference>
<dbReference type="Proteomes" id="UP001597145">
    <property type="component" value="Unassembled WGS sequence"/>
</dbReference>
<dbReference type="PANTHER" id="PTHR36113">
    <property type="entry name" value="LYASE, PUTATIVE-RELATED-RELATED"/>
    <property type="match status" value="1"/>
</dbReference>
<feature type="domain" description="VOC" evidence="2">
    <location>
        <begin position="5"/>
        <end position="120"/>
    </location>
</feature>